<keyword evidence="10" id="KW-1185">Reference proteome</keyword>
<dbReference type="PANTHER" id="PTHR11709:SF394">
    <property type="entry name" value="FI03373P-RELATED"/>
    <property type="match status" value="1"/>
</dbReference>
<keyword evidence="4" id="KW-0186">Copper</keyword>
<sequence>MLSLHLVYLLASFVIQLIVAQTHQGRSQSNLNVRYYEFNVTQRSINPDCSDHVSPVFLINNQMPGPKITAVQGDVVRVLIRNQLSPMPREDDHRHNVAIHFHGIKQYGSVQSDGVPYLTQMPIKPGQEYVHEFRIVNQAGTYFYHAHVGMQEETVFGPIVVYESKIADPENNKSSLLKAGPYTYHGERTLLLSEWWHRPHMEFEKFLMGPKFNFIPEADSILINGQTLHDSRKAVVAQCGGYELIPVKPNQTYRFRVIGATAFRTLGFAIAHHNLTIIEVDGELTKPYTVSQIEVAPGQRFSVLVHTDQKLDDYSIQVVRRWSDNVARPTNGLAILQYPRPSGRSDEHESRGVVRLKKPIVLEPPVNKAYFEKAEDEVPHWLWSDIEPLYGVDPVIYKPATKTIKLRSVDKRMPDNTVRWLVNGIAFSEEHSKDSPILHDIKSNRRQLPGLYDTITADGYDRNLGTYPISHFDIVDIVIQTTHKPGEPCRSHPWHTHGHSHWEIAHGQGEYVHERDADIQNVKKPLQKDITMIYPFVDPSLFEKNGTQVEEPVGCGWSKIRIVADNPGVWAVHCHNTAHMLMGMMVALEESPELIPRYSSIN</sequence>
<dbReference type="InterPro" id="IPR008972">
    <property type="entry name" value="Cupredoxin"/>
</dbReference>
<evidence type="ECO:0000256" key="2">
    <source>
        <dbReference type="ARBA" id="ARBA00022723"/>
    </source>
</evidence>
<evidence type="ECO:0000256" key="5">
    <source>
        <dbReference type="SAM" id="SignalP"/>
    </source>
</evidence>
<dbReference type="STRING" id="91626.A0A0C9MDA5"/>
<evidence type="ECO:0000313" key="9">
    <source>
        <dbReference type="EMBL" id="GAN00927.1"/>
    </source>
</evidence>
<dbReference type="Pfam" id="PF07732">
    <property type="entry name" value="Cu-oxidase_3"/>
    <property type="match status" value="1"/>
</dbReference>
<feature type="domain" description="Plastocyanin-like" evidence="6">
    <location>
        <begin position="187"/>
        <end position="338"/>
    </location>
</feature>
<feature type="chain" id="PRO_5002199449" evidence="5">
    <location>
        <begin position="21"/>
        <end position="602"/>
    </location>
</feature>
<keyword evidence="5" id="KW-0732">Signal</keyword>
<dbReference type="CDD" id="cd04205">
    <property type="entry name" value="CuRO_2_LCC_like"/>
    <property type="match status" value="1"/>
</dbReference>
<feature type="domain" description="Plastocyanin-like" evidence="8">
    <location>
        <begin position="40"/>
        <end position="164"/>
    </location>
</feature>
<dbReference type="EMBL" id="DF836292">
    <property type="protein sequence ID" value="GAN00927.1"/>
    <property type="molecule type" value="Genomic_DNA"/>
</dbReference>
<evidence type="ECO:0000313" key="10">
    <source>
        <dbReference type="Proteomes" id="UP000053815"/>
    </source>
</evidence>
<dbReference type="FunFam" id="2.60.40.420:FF:000045">
    <property type="entry name" value="Laccase 2"/>
    <property type="match status" value="1"/>
</dbReference>
<gene>
    <name evidence="9" type="ORF">MAM1_0003c00355</name>
</gene>
<dbReference type="AlphaFoldDB" id="A0A0C9MDA5"/>
<evidence type="ECO:0000256" key="3">
    <source>
        <dbReference type="ARBA" id="ARBA00023002"/>
    </source>
</evidence>
<dbReference type="PANTHER" id="PTHR11709">
    <property type="entry name" value="MULTI-COPPER OXIDASE"/>
    <property type="match status" value="1"/>
</dbReference>
<dbReference type="GO" id="GO:0005507">
    <property type="term" value="F:copper ion binding"/>
    <property type="evidence" value="ECO:0007669"/>
    <property type="project" value="InterPro"/>
</dbReference>
<feature type="signal peptide" evidence="5">
    <location>
        <begin position="1"/>
        <end position="20"/>
    </location>
</feature>
<dbReference type="GO" id="GO:0016491">
    <property type="term" value="F:oxidoreductase activity"/>
    <property type="evidence" value="ECO:0007669"/>
    <property type="project" value="UniProtKB-KW"/>
</dbReference>
<dbReference type="InterPro" id="IPR001117">
    <property type="entry name" value="Cu-oxidase_2nd"/>
</dbReference>
<feature type="domain" description="Plastocyanin-like" evidence="7">
    <location>
        <begin position="436"/>
        <end position="592"/>
    </location>
</feature>
<dbReference type="InterPro" id="IPR033138">
    <property type="entry name" value="Cu_oxidase_CS"/>
</dbReference>
<dbReference type="Proteomes" id="UP000053815">
    <property type="component" value="Unassembled WGS sequence"/>
</dbReference>
<organism evidence="9">
    <name type="scientific">Mucor ambiguus</name>
    <dbReference type="NCBI Taxonomy" id="91626"/>
    <lineage>
        <taxon>Eukaryota</taxon>
        <taxon>Fungi</taxon>
        <taxon>Fungi incertae sedis</taxon>
        <taxon>Mucoromycota</taxon>
        <taxon>Mucoromycotina</taxon>
        <taxon>Mucoromycetes</taxon>
        <taxon>Mucorales</taxon>
        <taxon>Mucorineae</taxon>
        <taxon>Mucoraceae</taxon>
        <taxon>Mucor</taxon>
    </lineage>
</organism>
<evidence type="ECO:0000259" key="7">
    <source>
        <dbReference type="Pfam" id="PF07731"/>
    </source>
</evidence>
<dbReference type="InterPro" id="IPR011707">
    <property type="entry name" value="Cu-oxidase-like_N"/>
</dbReference>
<accession>A0A0C9MDA5</accession>
<evidence type="ECO:0000256" key="4">
    <source>
        <dbReference type="ARBA" id="ARBA00023008"/>
    </source>
</evidence>
<keyword evidence="2" id="KW-0479">Metal-binding</keyword>
<dbReference type="Pfam" id="PF00394">
    <property type="entry name" value="Cu-oxidase"/>
    <property type="match status" value="1"/>
</dbReference>
<dbReference type="SUPFAM" id="SSF49503">
    <property type="entry name" value="Cupredoxins"/>
    <property type="match status" value="3"/>
</dbReference>
<comment type="similarity">
    <text evidence="1">Belongs to the multicopper oxidase family.</text>
</comment>
<dbReference type="InterPro" id="IPR045087">
    <property type="entry name" value="Cu-oxidase_fam"/>
</dbReference>
<dbReference type="PROSITE" id="PS00079">
    <property type="entry name" value="MULTICOPPER_OXIDASE1"/>
    <property type="match status" value="1"/>
</dbReference>
<keyword evidence="3" id="KW-0560">Oxidoreductase</keyword>
<evidence type="ECO:0000259" key="8">
    <source>
        <dbReference type="Pfam" id="PF07732"/>
    </source>
</evidence>
<reference evidence="9" key="1">
    <citation type="submission" date="2014-09" db="EMBL/GenBank/DDBJ databases">
        <title>Draft genome sequence of an oleaginous Mucoromycotina fungus Mucor ambiguus NBRC6742.</title>
        <authorList>
            <person name="Takeda I."/>
            <person name="Yamane N."/>
            <person name="Morita T."/>
            <person name="Tamano K."/>
            <person name="Machida M."/>
            <person name="Baker S."/>
            <person name="Koike H."/>
        </authorList>
    </citation>
    <scope>NUCLEOTIDE SEQUENCE</scope>
    <source>
        <strain evidence="9">NBRC 6742</strain>
    </source>
</reference>
<evidence type="ECO:0000256" key="1">
    <source>
        <dbReference type="ARBA" id="ARBA00010609"/>
    </source>
</evidence>
<dbReference type="InterPro" id="IPR011706">
    <property type="entry name" value="Cu-oxidase_C"/>
</dbReference>
<dbReference type="InterPro" id="IPR002355">
    <property type="entry name" value="Cu_oxidase_Cu_BS"/>
</dbReference>
<evidence type="ECO:0000259" key="6">
    <source>
        <dbReference type="Pfam" id="PF00394"/>
    </source>
</evidence>
<protein>
    <submittedName>
        <fullName evidence="9">L-ascorbate oxidase-like</fullName>
    </submittedName>
</protein>
<dbReference type="PROSITE" id="PS00080">
    <property type="entry name" value="MULTICOPPER_OXIDASE2"/>
    <property type="match status" value="1"/>
</dbReference>
<dbReference type="Pfam" id="PF07731">
    <property type="entry name" value="Cu-oxidase_2"/>
    <property type="match status" value="1"/>
</dbReference>
<name>A0A0C9MDA5_9FUNG</name>
<dbReference type="Gene3D" id="2.60.40.420">
    <property type="entry name" value="Cupredoxins - blue copper proteins"/>
    <property type="match status" value="3"/>
</dbReference>
<dbReference type="CDD" id="cd04206">
    <property type="entry name" value="CuRO_1_LCC_like"/>
    <property type="match status" value="1"/>
</dbReference>
<proteinExistence type="inferred from homology"/>
<dbReference type="OrthoDB" id="2121828at2759"/>